<dbReference type="SUPFAM" id="SSF53756">
    <property type="entry name" value="UDP-Glycosyltransferase/glycogen phosphorylase"/>
    <property type="match status" value="1"/>
</dbReference>
<dbReference type="Proteomes" id="UP000634136">
    <property type="component" value="Unassembled WGS sequence"/>
</dbReference>
<gene>
    <name evidence="4" type="ORF">G2W53_014378</name>
</gene>
<keyword evidence="3 4" id="KW-0808">Transferase</keyword>
<reference evidence="4" key="1">
    <citation type="submission" date="2020-09" db="EMBL/GenBank/DDBJ databases">
        <title>Genome-Enabled Discovery of Anthraquinone Biosynthesis in Senna tora.</title>
        <authorList>
            <person name="Kang S.-H."/>
            <person name="Pandey R.P."/>
            <person name="Lee C.-M."/>
            <person name="Sim J.-S."/>
            <person name="Jeong J.-T."/>
            <person name="Choi B.-S."/>
            <person name="Jung M."/>
            <person name="Ginzburg D."/>
            <person name="Zhao K."/>
            <person name="Won S.Y."/>
            <person name="Oh T.-J."/>
            <person name="Yu Y."/>
            <person name="Kim N.-H."/>
            <person name="Lee O.R."/>
            <person name="Lee T.-H."/>
            <person name="Bashyal P."/>
            <person name="Kim T.-S."/>
            <person name="Lee W.-H."/>
            <person name="Kawkins C."/>
            <person name="Kim C.-K."/>
            <person name="Kim J.S."/>
            <person name="Ahn B.O."/>
            <person name="Rhee S.Y."/>
            <person name="Sohng J.K."/>
        </authorList>
    </citation>
    <scope>NUCLEOTIDE SEQUENCE</scope>
    <source>
        <tissue evidence="4">Leaf</tissue>
    </source>
</reference>
<dbReference type="InterPro" id="IPR002213">
    <property type="entry name" value="UDP_glucos_trans"/>
</dbReference>
<dbReference type="Gene3D" id="3.40.50.2000">
    <property type="entry name" value="Glycogen Phosphorylase B"/>
    <property type="match status" value="1"/>
</dbReference>
<evidence type="ECO:0000313" key="5">
    <source>
        <dbReference type="Proteomes" id="UP000634136"/>
    </source>
</evidence>
<keyword evidence="2" id="KW-0328">Glycosyltransferase</keyword>
<evidence type="ECO:0000313" key="4">
    <source>
        <dbReference type="EMBL" id="KAF7832045.1"/>
    </source>
</evidence>
<protein>
    <submittedName>
        <fullName evidence="4">UDP-glycosyltransferase 13-like</fullName>
    </submittedName>
</protein>
<sequence>MQIEETKEVVGFELVEKLKKRGMVVKTWVDQREIMGHGSVGGFVSHYGWNSAVEAAWYGVRILVWPLNGDHRLNAEVVEKSGLGVWEREWGWGREVEGEEIGKRIREMMGNESLKKSAREIRVAVRKATDDGGSSDGE</sequence>
<dbReference type="Pfam" id="PF00201">
    <property type="entry name" value="UDPGT"/>
    <property type="match status" value="1"/>
</dbReference>
<dbReference type="PANTHER" id="PTHR48048:SF76">
    <property type="entry name" value="UDP-GLYCOSYLTRANSFERASE 708D1-LIKE"/>
    <property type="match status" value="1"/>
</dbReference>
<dbReference type="CDD" id="cd03784">
    <property type="entry name" value="GT1_Gtf-like"/>
    <property type="match status" value="1"/>
</dbReference>
<comment type="caution">
    <text evidence="4">The sequence shown here is derived from an EMBL/GenBank/DDBJ whole genome shotgun (WGS) entry which is preliminary data.</text>
</comment>
<keyword evidence="5" id="KW-1185">Reference proteome</keyword>
<proteinExistence type="inferred from homology"/>
<dbReference type="OrthoDB" id="1436213at2759"/>
<dbReference type="InterPro" id="IPR050481">
    <property type="entry name" value="UDP-glycosyltransf_plant"/>
</dbReference>
<dbReference type="AlphaFoldDB" id="A0A834WTE4"/>
<organism evidence="4 5">
    <name type="scientific">Senna tora</name>
    <dbReference type="NCBI Taxonomy" id="362788"/>
    <lineage>
        <taxon>Eukaryota</taxon>
        <taxon>Viridiplantae</taxon>
        <taxon>Streptophyta</taxon>
        <taxon>Embryophyta</taxon>
        <taxon>Tracheophyta</taxon>
        <taxon>Spermatophyta</taxon>
        <taxon>Magnoliopsida</taxon>
        <taxon>eudicotyledons</taxon>
        <taxon>Gunneridae</taxon>
        <taxon>Pentapetalae</taxon>
        <taxon>rosids</taxon>
        <taxon>fabids</taxon>
        <taxon>Fabales</taxon>
        <taxon>Fabaceae</taxon>
        <taxon>Caesalpinioideae</taxon>
        <taxon>Cassia clade</taxon>
        <taxon>Senna</taxon>
    </lineage>
</organism>
<evidence type="ECO:0000256" key="2">
    <source>
        <dbReference type="ARBA" id="ARBA00022676"/>
    </source>
</evidence>
<dbReference type="GO" id="GO:0035251">
    <property type="term" value="F:UDP-glucosyltransferase activity"/>
    <property type="evidence" value="ECO:0007669"/>
    <property type="project" value="InterPro"/>
</dbReference>
<evidence type="ECO:0000256" key="3">
    <source>
        <dbReference type="ARBA" id="ARBA00022679"/>
    </source>
</evidence>
<accession>A0A834WTE4</accession>
<dbReference type="EMBL" id="JAAIUW010000005">
    <property type="protein sequence ID" value="KAF7832045.1"/>
    <property type="molecule type" value="Genomic_DNA"/>
</dbReference>
<evidence type="ECO:0000256" key="1">
    <source>
        <dbReference type="ARBA" id="ARBA00009995"/>
    </source>
</evidence>
<name>A0A834WTE4_9FABA</name>
<dbReference type="PANTHER" id="PTHR48048">
    <property type="entry name" value="GLYCOSYLTRANSFERASE"/>
    <property type="match status" value="1"/>
</dbReference>
<comment type="similarity">
    <text evidence="1">Belongs to the UDP-glycosyltransferase family.</text>
</comment>